<sequence>MHIISNKNNLIAYIVHLICQLTTVQDSNIIRLDFPVESVQCQYQQMLRWHVVSYDNRHHTALSLRIEPKGNAAQEPEFAECAVSSLILYVVGMIYLNIRVIMYSHEQ</sequence>
<accession>A0A1L9TNH2</accession>
<dbReference type="RefSeq" id="XP_040704805.1">
    <property type="nucleotide sequence ID" value="XM_040850941.1"/>
</dbReference>
<protein>
    <submittedName>
        <fullName evidence="1">Uncharacterized protein</fullName>
    </submittedName>
</protein>
<evidence type="ECO:0000313" key="1">
    <source>
        <dbReference type="EMBL" id="OJJ60999.1"/>
    </source>
</evidence>
<proteinExistence type="predicted"/>
<gene>
    <name evidence="1" type="ORF">ASPSYDRAFT_782123</name>
</gene>
<name>A0A1L9TNH2_9EURO</name>
<dbReference type="GeneID" id="63767014"/>
<reference evidence="2" key="1">
    <citation type="journal article" date="2017" name="Genome Biol.">
        <title>Comparative genomics reveals high biological diversity and specific adaptations in the industrially and medically important fungal genus Aspergillus.</title>
        <authorList>
            <person name="de Vries R.P."/>
            <person name="Riley R."/>
            <person name="Wiebenga A."/>
            <person name="Aguilar-Osorio G."/>
            <person name="Amillis S."/>
            <person name="Uchima C.A."/>
            <person name="Anderluh G."/>
            <person name="Asadollahi M."/>
            <person name="Askin M."/>
            <person name="Barry K."/>
            <person name="Battaglia E."/>
            <person name="Bayram O."/>
            <person name="Benocci T."/>
            <person name="Braus-Stromeyer S.A."/>
            <person name="Caldana C."/>
            <person name="Canovas D."/>
            <person name="Cerqueira G.C."/>
            <person name="Chen F."/>
            <person name="Chen W."/>
            <person name="Choi C."/>
            <person name="Clum A."/>
            <person name="Dos Santos R.A."/>
            <person name="Damasio A.R."/>
            <person name="Diallinas G."/>
            <person name="Emri T."/>
            <person name="Fekete E."/>
            <person name="Flipphi M."/>
            <person name="Freyberg S."/>
            <person name="Gallo A."/>
            <person name="Gournas C."/>
            <person name="Habgood R."/>
            <person name="Hainaut M."/>
            <person name="Harispe M.L."/>
            <person name="Henrissat B."/>
            <person name="Hilden K.S."/>
            <person name="Hope R."/>
            <person name="Hossain A."/>
            <person name="Karabika E."/>
            <person name="Karaffa L."/>
            <person name="Karanyi Z."/>
            <person name="Krasevec N."/>
            <person name="Kuo A."/>
            <person name="Kusch H."/>
            <person name="LaButti K."/>
            <person name="Lagendijk E.L."/>
            <person name="Lapidus A."/>
            <person name="Levasseur A."/>
            <person name="Lindquist E."/>
            <person name="Lipzen A."/>
            <person name="Logrieco A.F."/>
            <person name="MacCabe A."/>
            <person name="Maekelae M.R."/>
            <person name="Malavazi I."/>
            <person name="Melin P."/>
            <person name="Meyer V."/>
            <person name="Mielnichuk N."/>
            <person name="Miskei M."/>
            <person name="Molnar A.P."/>
            <person name="Mule G."/>
            <person name="Ngan C.Y."/>
            <person name="Orejas M."/>
            <person name="Orosz E."/>
            <person name="Ouedraogo J.P."/>
            <person name="Overkamp K.M."/>
            <person name="Park H.-S."/>
            <person name="Perrone G."/>
            <person name="Piumi F."/>
            <person name="Punt P.J."/>
            <person name="Ram A.F."/>
            <person name="Ramon A."/>
            <person name="Rauscher S."/>
            <person name="Record E."/>
            <person name="Riano-Pachon D.M."/>
            <person name="Robert V."/>
            <person name="Roehrig J."/>
            <person name="Ruller R."/>
            <person name="Salamov A."/>
            <person name="Salih N.S."/>
            <person name="Samson R.A."/>
            <person name="Sandor E."/>
            <person name="Sanguinetti M."/>
            <person name="Schuetze T."/>
            <person name="Sepcic K."/>
            <person name="Shelest E."/>
            <person name="Sherlock G."/>
            <person name="Sophianopoulou V."/>
            <person name="Squina F.M."/>
            <person name="Sun H."/>
            <person name="Susca A."/>
            <person name="Todd R.B."/>
            <person name="Tsang A."/>
            <person name="Unkles S.E."/>
            <person name="van de Wiele N."/>
            <person name="van Rossen-Uffink D."/>
            <person name="Oliveira J.V."/>
            <person name="Vesth T.C."/>
            <person name="Visser J."/>
            <person name="Yu J.-H."/>
            <person name="Zhou M."/>
            <person name="Andersen M.R."/>
            <person name="Archer D.B."/>
            <person name="Baker S.E."/>
            <person name="Benoit I."/>
            <person name="Brakhage A.A."/>
            <person name="Braus G.H."/>
            <person name="Fischer R."/>
            <person name="Frisvad J.C."/>
            <person name="Goldman G.H."/>
            <person name="Houbraken J."/>
            <person name="Oakley B."/>
            <person name="Pocsi I."/>
            <person name="Scazzocchio C."/>
            <person name="Seiboth B."/>
            <person name="vanKuyk P.A."/>
            <person name="Wortman J."/>
            <person name="Dyer P.S."/>
            <person name="Grigoriev I.V."/>
        </authorList>
    </citation>
    <scope>NUCLEOTIDE SEQUENCE [LARGE SCALE GENOMIC DNA]</scope>
    <source>
        <strain evidence="2">CBS 593.65</strain>
    </source>
</reference>
<dbReference type="EMBL" id="KV878584">
    <property type="protein sequence ID" value="OJJ60999.1"/>
    <property type="molecule type" value="Genomic_DNA"/>
</dbReference>
<dbReference type="VEuPathDB" id="FungiDB:ASPSYDRAFT_782123"/>
<keyword evidence="2" id="KW-1185">Reference proteome</keyword>
<dbReference type="AlphaFoldDB" id="A0A1L9TNH2"/>
<organism evidence="1 2">
    <name type="scientific">Aspergillus sydowii CBS 593.65</name>
    <dbReference type="NCBI Taxonomy" id="1036612"/>
    <lineage>
        <taxon>Eukaryota</taxon>
        <taxon>Fungi</taxon>
        <taxon>Dikarya</taxon>
        <taxon>Ascomycota</taxon>
        <taxon>Pezizomycotina</taxon>
        <taxon>Eurotiomycetes</taxon>
        <taxon>Eurotiomycetidae</taxon>
        <taxon>Eurotiales</taxon>
        <taxon>Aspergillaceae</taxon>
        <taxon>Aspergillus</taxon>
        <taxon>Aspergillus subgen. Nidulantes</taxon>
    </lineage>
</organism>
<dbReference type="Proteomes" id="UP000184356">
    <property type="component" value="Unassembled WGS sequence"/>
</dbReference>
<evidence type="ECO:0000313" key="2">
    <source>
        <dbReference type="Proteomes" id="UP000184356"/>
    </source>
</evidence>